<dbReference type="OrthoDB" id="575at2759"/>
<comment type="similarity">
    <text evidence="1">Belongs to the CbxX/CfxQ family.</text>
</comment>
<evidence type="ECO:0000313" key="6">
    <source>
        <dbReference type="Proteomes" id="UP001165082"/>
    </source>
</evidence>
<dbReference type="EMBL" id="BRXZ01007574">
    <property type="protein sequence ID" value="GMI29918.1"/>
    <property type="molecule type" value="Genomic_DNA"/>
</dbReference>
<evidence type="ECO:0000256" key="1">
    <source>
        <dbReference type="ARBA" id="ARBA00010378"/>
    </source>
</evidence>
<accession>A0A9W7G2G5</accession>
<keyword evidence="6" id="KW-1185">Reference proteome</keyword>
<feature type="non-terminal residue" evidence="5">
    <location>
        <position position="1"/>
    </location>
</feature>
<dbReference type="Gene3D" id="1.10.8.60">
    <property type="match status" value="1"/>
</dbReference>
<name>A0A9W7G2G5_9STRA</name>
<organism evidence="5 6">
    <name type="scientific">Triparma retinervis</name>
    <dbReference type="NCBI Taxonomy" id="2557542"/>
    <lineage>
        <taxon>Eukaryota</taxon>
        <taxon>Sar</taxon>
        <taxon>Stramenopiles</taxon>
        <taxon>Ochrophyta</taxon>
        <taxon>Bolidophyceae</taxon>
        <taxon>Parmales</taxon>
        <taxon>Triparmaceae</taxon>
        <taxon>Triparma</taxon>
    </lineage>
</organism>
<dbReference type="InterPro" id="IPR003959">
    <property type="entry name" value="ATPase_AAA_core"/>
</dbReference>
<gene>
    <name evidence="5" type="ORF">TrRE_jg11741</name>
</gene>
<dbReference type="Proteomes" id="UP001165082">
    <property type="component" value="Unassembled WGS sequence"/>
</dbReference>
<dbReference type="PANTHER" id="PTHR43392:SF2">
    <property type="entry name" value="AAA-TYPE ATPASE FAMILY PROTEIN _ ANKYRIN REPEAT FAMILY PROTEIN"/>
    <property type="match status" value="1"/>
</dbReference>
<keyword evidence="2" id="KW-0547">Nucleotide-binding</keyword>
<dbReference type="InterPro" id="IPR000641">
    <property type="entry name" value="CbxX/CfxQ"/>
</dbReference>
<feature type="domain" description="ATPase AAA-type core" evidence="4">
    <location>
        <begin position="217"/>
        <end position="299"/>
    </location>
</feature>
<dbReference type="PANTHER" id="PTHR43392">
    <property type="entry name" value="AAA-TYPE ATPASE FAMILY PROTEIN / ANKYRIN REPEAT FAMILY PROTEIN"/>
    <property type="match status" value="1"/>
</dbReference>
<dbReference type="InterPro" id="IPR027417">
    <property type="entry name" value="P-loop_NTPase"/>
</dbReference>
<sequence>KTAALLNRCWGKVLVIDEAYALNDMYGRQAIDQLVGMVHGAPGEDIAVILIGYEKEMTTMFQDVNPGLSRRFNSKIDFEDFTQQELADIFRGLCDDHDCPPDSENVVAVAARQVARGRGRRGFGNAGAVRVLFEKAYGRALDRDKNAETLTLIDILGPRPDFNHNPRLKAAIDELNKLTGLEGVKQSVAKLVKLAGTNYDRELEGSKPFEMPLNRVFLGNPGCGKTTVAKIYGRILKELGLLSDGKCELKQPNDLTGSVVGETKNKTAALLNRCWGKVLVIDEAYALNDMYGRQAIDQLVGMVHG</sequence>
<comment type="caution">
    <text evidence="5">The sequence shown here is derived from an EMBL/GenBank/DDBJ whole genome shotgun (WGS) entry which is preliminary data.</text>
</comment>
<evidence type="ECO:0000256" key="2">
    <source>
        <dbReference type="ARBA" id="ARBA00022741"/>
    </source>
</evidence>
<dbReference type="PRINTS" id="PR00819">
    <property type="entry name" value="CBXCFQXSUPER"/>
</dbReference>
<feature type="non-terminal residue" evidence="5">
    <location>
        <position position="305"/>
    </location>
</feature>
<dbReference type="Pfam" id="PF00004">
    <property type="entry name" value="AAA"/>
    <property type="match status" value="1"/>
</dbReference>
<evidence type="ECO:0000313" key="5">
    <source>
        <dbReference type="EMBL" id="GMI29918.1"/>
    </source>
</evidence>
<reference evidence="5" key="1">
    <citation type="submission" date="2022-07" db="EMBL/GenBank/DDBJ databases">
        <title>Genome analysis of Parmales, a sister group of diatoms, reveals the evolutionary specialization of diatoms from phago-mixotrophs to photoautotrophs.</title>
        <authorList>
            <person name="Ban H."/>
            <person name="Sato S."/>
            <person name="Yoshikawa S."/>
            <person name="Kazumasa Y."/>
            <person name="Nakamura Y."/>
            <person name="Ichinomiya M."/>
            <person name="Saitoh K."/>
            <person name="Sato N."/>
            <person name="Blanc-Mathieu R."/>
            <person name="Endo H."/>
            <person name="Kuwata A."/>
            <person name="Ogata H."/>
        </authorList>
    </citation>
    <scope>NUCLEOTIDE SEQUENCE</scope>
</reference>
<dbReference type="GO" id="GO:0005524">
    <property type="term" value="F:ATP binding"/>
    <property type="evidence" value="ECO:0007669"/>
    <property type="project" value="UniProtKB-KW"/>
</dbReference>
<dbReference type="Gene3D" id="3.40.50.300">
    <property type="entry name" value="P-loop containing nucleotide triphosphate hydrolases"/>
    <property type="match status" value="2"/>
</dbReference>
<dbReference type="AlphaFoldDB" id="A0A9W7G2G5"/>
<evidence type="ECO:0000256" key="3">
    <source>
        <dbReference type="ARBA" id="ARBA00022840"/>
    </source>
</evidence>
<dbReference type="SUPFAM" id="SSF52540">
    <property type="entry name" value="P-loop containing nucleoside triphosphate hydrolases"/>
    <property type="match status" value="2"/>
</dbReference>
<protein>
    <recommendedName>
        <fullName evidence="4">ATPase AAA-type core domain-containing protein</fullName>
    </recommendedName>
</protein>
<keyword evidence="3" id="KW-0067">ATP-binding</keyword>
<dbReference type="GO" id="GO:0016887">
    <property type="term" value="F:ATP hydrolysis activity"/>
    <property type="evidence" value="ECO:0007669"/>
    <property type="project" value="InterPro"/>
</dbReference>
<proteinExistence type="inferred from homology"/>
<dbReference type="InterPro" id="IPR050773">
    <property type="entry name" value="CbxX/CfxQ_RuBisCO_ESX"/>
</dbReference>
<evidence type="ECO:0000259" key="4">
    <source>
        <dbReference type="Pfam" id="PF00004"/>
    </source>
</evidence>